<dbReference type="PANTHER" id="PTHR11260:SF676">
    <property type="entry name" value="GLUTATHIONE S-TRANSFERASE U8"/>
    <property type="match status" value="1"/>
</dbReference>
<proteinExistence type="predicted"/>
<dbReference type="Gene3D" id="2.10.230.10">
    <property type="entry name" value="Heat shock protein DnaJ, cysteine-rich domain"/>
    <property type="match status" value="1"/>
</dbReference>
<evidence type="ECO:0000259" key="2">
    <source>
        <dbReference type="PROSITE" id="PS50404"/>
    </source>
</evidence>
<feature type="domain" description="GST N-terminal" evidence="2">
    <location>
        <begin position="4"/>
        <end position="83"/>
    </location>
</feature>
<dbReference type="PRINTS" id="PR00625">
    <property type="entry name" value="JDOMAIN"/>
</dbReference>
<evidence type="ECO:0000313" key="4">
    <source>
        <dbReference type="Proteomes" id="UP001642360"/>
    </source>
</evidence>
<dbReference type="InterPro" id="IPR036249">
    <property type="entry name" value="Thioredoxin-like_sf"/>
</dbReference>
<dbReference type="PANTHER" id="PTHR11260">
    <property type="entry name" value="GLUTATHIONE S-TRANSFERASE, GST, SUPERFAMILY, GST DOMAIN CONTAINING"/>
    <property type="match status" value="1"/>
</dbReference>
<dbReference type="SUPFAM" id="SSF46565">
    <property type="entry name" value="Chaperone J-domain"/>
    <property type="match status" value="1"/>
</dbReference>
<dbReference type="InterPro" id="IPR036410">
    <property type="entry name" value="HSP_DnaJ_Cys-rich_dom_sf"/>
</dbReference>
<comment type="caution">
    <text evidence="3">The sequence shown here is derived from an EMBL/GenBank/DDBJ whole genome shotgun (WGS) entry which is preliminary data.</text>
</comment>
<dbReference type="CDD" id="cd03058">
    <property type="entry name" value="GST_N_Tau"/>
    <property type="match status" value="1"/>
</dbReference>
<keyword evidence="4" id="KW-1185">Reference proteome</keyword>
<name>A0ABC8RVL3_9AQUA</name>
<dbReference type="InterPro" id="IPR001623">
    <property type="entry name" value="DnaJ_domain"/>
</dbReference>
<dbReference type="Pfam" id="PF00226">
    <property type="entry name" value="DnaJ"/>
    <property type="match status" value="1"/>
</dbReference>
<reference evidence="3 4" key="1">
    <citation type="submission" date="2024-02" db="EMBL/GenBank/DDBJ databases">
        <authorList>
            <person name="Vignale AGUSTIN F."/>
            <person name="Sosa J E."/>
            <person name="Modenutti C."/>
        </authorList>
    </citation>
    <scope>NUCLEOTIDE SEQUENCE [LARGE SCALE GENOMIC DNA]</scope>
</reference>
<dbReference type="EMBL" id="CAUOFW020001825">
    <property type="protein sequence ID" value="CAK9149015.1"/>
    <property type="molecule type" value="Genomic_DNA"/>
</dbReference>
<dbReference type="PROSITE" id="PS50404">
    <property type="entry name" value="GST_NTER"/>
    <property type="match status" value="1"/>
</dbReference>
<dbReference type="Gene3D" id="1.20.1050.10">
    <property type="match status" value="1"/>
</dbReference>
<dbReference type="SUPFAM" id="SSF52833">
    <property type="entry name" value="Thioredoxin-like"/>
    <property type="match status" value="1"/>
</dbReference>
<gene>
    <name evidence="3" type="ORF">ILEXP_LOCUS17010</name>
</gene>
<evidence type="ECO:0000259" key="1">
    <source>
        <dbReference type="PROSITE" id="PS50076"/>
    </source>
</evidence>
<dbReference type="InterPro" id="IPR036869">
    <property type="entry name" value="J_dom_sf"/>
</dbReference>
<dbReference type="Proteomes" id="UP001642360">
    <property type="component" value="Unassembled WGS sequence"/>
</dbReference>
<dbReference type="SUPFAM" id="SSF57938">
    <property type="entry name" value="DnaJ/Hsp40 cysteine-rich domain"/>
    <property type="match status" value="1"/>
</dbReference>
<dbReference type="Gene3D" id="2.60.260.20">
    <property type="entry name" value="Urease metallochaperone UreE, N-terminal domain"/>
    <property type="match status" value="1"/>
</dbReference>
<organism evidence="3 4">
    <name type="scientific">Ilex paraguariensis</name>
    <name type="common">yerba mate</name>
    <dbReference type="NCBI Taxonomy" id="185542"/>
    <lineage>
        <taxon>Eukaryota</taxon>
        <taxon>Viridiplantae</taxon>
        <taxon>Streptophyta</taxon>
        <taxon>Embryophyta</taxon>
        <taxon>Tracheophyta</taxon>
        <taxon>Spermatophyta</taxon>
        <taxon>Magnoliopsida</taxon>
        <taxon>eudicotyledons</taxon>
        <taxon>Gunneridae</taxon>
        <taxon>Pentapetalae</taxon>
        <taxon>asterids</taxon>
        <taxon>campanulids</taxon>
        <taxon>Aquifoliales</taxon>
        <taxon>Aquifoliaceae</taxon>
        <taxon>Ilex</taxon>
    </lineage>
</organism>
<accession>A0ABC8RVL3</accession>
<dbReference type="InterPro" id="IPR045073">
    <property type="entry name" value="Omega/Tau-like"/>
</dbReference>
<dbReference type="PROSITE" id="PS50076">
    <property type="entry name" value="DNAJ_2"/>
    <property type="match status" value="1"/>
</dbReference>
<dbReference type="Pfam" id="PF02798">
    <property type="entry name" value="GST_N"/>
    <property type="match status" value="1"/>
</dbReference>
<evidence type="ECO:0000313" key="3">
    <source>
        <dbReference type="EMBL" id="CAK9149015.1"/>
    </source>
</evidence>
<dbReference type="CDD" id="cd06257">
    <property type="entry name" value="DnaJ"/>
    <property type="match status" value="1"/>
</dbReference>
<dbReference type="SMART" id="SM00271">
    <property type="entry name" value="DnaJ"/>
    <property type="match status" value="1"/>
</dbReference>
<dbReference type="Gene3D" id="3.40.30.10">
    <property type="entry name" value="Glutaredoxin"/>
    <property type="match status" value="1"/>
</dbReference>
<sequence length="345" mass="39370">MTGHQPKLLEFWASPFVLRVQWALTLKGVRHEYIEEDLTNKSRTLLQYNSVHKKVPLLIHDGKPLAESLVIVECTEDTWKQKPLLPEYPYERAKARFWDNFADDKVWNEIEGMVKLRYVSFGGKHADLVTRRMLQSLRFIHATGVCYSTERDYYEILGVSRDANRNEIKKAFHELAKKYHPDANKSNPSAKRKFQEIRDAYEMKESSRSSENVEYPAGDAEGFGYAHRTHFSDSFHKIFSELFDVAQIFENEAENFATDVQVELSLSFSEAARGCTKHLSFDASVPCDSCHGLGYPLNAQKRSCPTCGGIGSPGDFLRTHVSCARNYSEVSCPLHHLDSKAGLLH</sequence>
<protein>
    <submittedName>
        <fullName evidence="3">Uncharacterized protein</fullName>
    </submittedName>
</protein>
<feature type="domain" description="J" evidence="1">
    <location>
        <begin position="152"/>
        <end position="219"/>
    </location>
</feature>
<dbReference type="AlphaFoldDB" id="A0ABC8RVL3"/>
<dbReference type="InterPro" id="IPR004045">
    <property type="entry name" value="Glutathione_S-Trfase_N"/>
</dbReference>
<dbReference type="Gene3D" id="1.10.287.110">
    <property type="entry name" value="DnaJ domain"/>
    <property type="match status" value="1"/>
</dbReference>